<organism evidence="1 2">
    <name type="scientific">Myroides pelagicus</name>
    <dbReference type="NCBI Taxonomy" id="270914"/>
    <lineage>
        <taxon>Bacteria</taxon>
        <taxon>Pseudomonadati</taxon>
        <taxon>Bacteroidota</taxon>
        <taxon>Flavobacteriia</taxon>
        <taxon>Flavobacteriales</taxon>
        <taxon>Flavobacteriaceae</taxon>
        <taxon>Myroides</taxon>
    </lineage>
</organism>
<dbReference type="OrthoDB" id="1450787at2"/>
<dbReference type="RefSeq" id="WP_155034990.1">
    <property type="nucleotide sequence ID" value="NZ_JAYMMG010000003.1"/>
</dbReference>
<dbReference type="AlphaFoldDB" id="A0A7K1GJE3"/>
<comment type="caution">
    <text evidence="1">The sequence shown here is derived from an EMBL/GenBank/DDBJ whole genome shotgun (WGS) entry which is preliminary data.</text>
</comment>
<gene>
    <name evidence="1" type="ORF">GJV77_03625</name>
</gene>
<dbReference type="Proteomes" id="UP000488936">
    <property type="component" value="Unassembled WGS sequence"/>
</dbReference>
<proteinExistence type="predicted"/>
<name>A0A7K1GJE3_9FLAO</name>
<protein>
    <submittedName>
        <fullName evidence="1">Uncharacterized protein</fullName>
    </submittedName>
</protein>
<keyword evidence="2" id="KW-1185">Reference proteome</keyword>
<evidence type="ECO:0000313" key="2">
    <source>
        <dbReference type="Proteomes" id="UP000488936"/>
    </source>
</evidence>
<evidence type="ECO:0000313" key="1">
    <source>
        <dbReference type="EMBL" id="MTH29007.1"/>
    </source>
</evidence>
<accession>A0A7K1GJE3</accession>
<reference evidence="1 2" key="1">
    <citation type="journal article" date="2006" name="Int. J. Syst. Evol. Microbiol.">
        <title>Myroides pelagicus sp. nov., isolated from seawater in Thailand.</title>
        <authorList>
            <person name="Yoon J."/>
            <person name="Maneerat S."/>
            <person name="Kawai F."/>
            <person name="Yokota A."/>
        </authorList>
    </citation>
    <scope>NUCLEOTIDE SEQUENCE [LARGE SCALE GENOMIC DNA]</scope>
    <source>
        <strain evidence="1 2">SM1T</strain>
    </source>
</reference>
<sequence length="88" mass="10050">MATYCPSASLYTYNILQSTNNKEDSDCNTTKLTNIICETFFINNNPDIELTEQKSTDLFAPFYFKQRIHSTPYITLIDPPPIQSGSLF</sequence>
<dbReference type="EMBL" id="WMJY01000005">
    <property type="protein sequence ID" value="MTH29007.1"/>
    <property type="molecule type" value="Genomic_DNA"/>
</dbReference>